<sequence>MEQRFYAGRREPLMPQFDVHRNPGRSRTAIPYLLVVQSDRWEDRSDRVVVPLVLASEISYHDRTLNPEFTVENIRVLMNPLQTAAIPIRMLGPSITNLDAEHLRIIASLDALVAQGR</sequence>
<accession>A0A2B8BAH8</accession>
<dbReference type="Gene3D" id="2.30.30.110">
    <property type="match status" value="1"/>
</dbReference>
<keyword evidence="5" id="KW-0804">Transcription</keyword>
<dbReference type="SUPFAM" id="SSF50118">
    <property type="entry name" value="Cell growth inhibitor/plasmid maintenance toxic component"/>
    <property type="match status" value="1"/>
</dbReference>
<evidence type="ECO:0000256" key="5">
    <source>
        <dbReference type="ARBA" id="ARBA00023163"/>
    </source>
</evidence>
<evidence type="ECO:0000256" key="3">
    <source>
        <dbReference type="ARBA" id="ARBA00022491"/>
    </source>
</evidence>
<evidence type="ECO:0000256" key="7">
    <source>
        <dbReference type="ARBA" id="ARBA00033135"/>
    </source>
</evidence>
<dbReference type="GO" id="GO:0006276">
    <property type="term" value="P:plasmid maintenance"/>
    <property type="evidence" value="ECO:0007669"/>
    <property type="project" value="InterPro"/>
</dbReference>
<dbReference type="InterPro" id="IPR002712">
    <property type="entry name" value="CcdB"/>
</dbReference>
<evidence type="ECO:0000256" key="2">
    <source>
        <dbReference type="ARBA" id="ARBA00015075"/>
    </source>
</evidence>
<dbReference type="Proteomes" id="UP000225379">
    <property type="component" value="Unassembled WGS sequence"/>
</dbReference>
<keyword evidence="3" id="KW-0678">Repressor</keyword>
<dbReference type="GO" id="GO:0008657">
    <property type="term" value="F:DNA topoisomerase type II (double strand cut, ATP-hydrolyzing) inhibitor activity"/>
    <property type="evidence" value="ECO:0007669"/>
    <property type="project" value="InterPro"/>
</dbReference>
<evidence type="ECO:0000256" key="1">
    <source>
        <dbReference type="ARBA" id="ARBA00005230"/>
    </source>
</evidence>
<evidence type="ECO:0000256" key="4">
    <source>
        <dbReference type="ARBA" id="ARBA00023015"/>
    </source>
</evidence>
<proteinExistence type="inferred from homology"/>
<name>A0A2B8BAH8_9PROT</name>
<evidence type="ECO:0000313" key="8">
    <source>
        <dbReference type="EMBL" id="PGH54719.1"/>
    </source>
</evidence>
<keyword evidence="4" id="KW-0805">Transcription regulation</keyword>
<gene>
    <name evidence="8" type="ORF">CRT60_33790</name>
</gene>
<dbReference type="OrthoDB" id="9813510at2"/>
<comment type="caution">
    <text evidence="8">The sequence shown here is derived from an EMBL/GenBank/DDBJ whole genome shotgun (WGS) entry which is preliminary data.</text>
</comment>
<dbReference type="EMBL" id="PDKW01000043">
    <property type="protein sequence ID" value="PGH54719.1"/>
    <property type="molecule type" value="Genomic_DNA"/>
</dbReference>
<organism evidence="8 9">
    <name type="scientific">Azospirillum palustre</name>
    <dbReference type="NCBI Taxonomy" id="2044885"/>
    <lineage>
        <taxon>Bacteria</taxon>
        <taxon>Pseudomonadati</taxon>
        <taxon>Pseudomonadota</taxon>
        <taxon>Alphaproteobacteria</taxon>
        <taxon>Rhodospirillales</taxon>
        <taxon>Azospirillaceae</taxon>
        <taxon>Azospirillum</taxon>
    </lineage>
</organism>
<evidence type="ECO:0000256" key="6">
    <source>
        <dbReference type="ARBA" id="ARBA00029628"/>
    </source>
</evidence>
<keyword evidence="9" id="KW-1185">Reference proteome</keyword>
<reference evidence="9" key="1">
    <citation type="submission" date="2017-10" db="EMBL/GenBank/DDBJ databases">
        <authorList>
            <person name="Kravchenko I.K."/>
            <person name="Grouzdev D.S."/>
        </authorList>
    </citation>
    <scope>NUCLEOTIDE SEQUENCE [LARGE SCALE GENOMIC DNA]</scope>
    <source>
        <strain evidence="9">B2</strain>
    </source>
</reference>
<dbReference type="InterPro" id="IPR011067">
    <property type="entry name" value="Plasmid_toxin/cell-grow_inhib"/>
</dbReference>
<evidence type="ECO:0000313" key="9">
    <source>
        <dbReference type="Proteomes" id="UP000225379"/>
    </source>
</evidence>
<protein>
    <recommendedName>
        <fullName evidence="2">Toxin CcdB</fullName>
    </recommendedName>
    <alternativeName>
        <fullName evidence="7">Cytotoxic protein CcdB</fullName>
    </alternativeName>
    <alternativeName>
        <fullName evidence="6">Protein LetD</fullName>
    </alternativeName>
</protein>
<comment type="similarity">
    <text evidence="1">Belongs to the CcdB toxin family.</text>
</comment>
<dbReference type="AlphaFoldDB" id="A0A2B8BAH8"/>
<dbReference type="Pfam" id="PF01845">
    <property type="entry name" value="CcdB"/>
    <property type="match status" value="1"/>
</dbReference>